<name>A0A8E2J3A5_9APHY</name>
<sequence>MQLKWLSTVTLSLCLASFTSASKLKEACGTDGQIVNTTTIAHKDKTFSLTTRTCPGFATMTKRTAKPSKFTSSLTRTAERKRQVASCDSGCTVECANLGEQPFISDCDILTDALEALFPESFTAPAGTLTTFTDDEESSCAYSYANLDSVEYSVCFIDFGFNGITVGDDCFEDFPADTATAGGFCVSPEVPDDDWIVE</sequence>
<dbReference type="AlphaFoldDB" id="A0A8E2J3A5"/>
<accession>A0A8E2J3A5</accession>
<dbReference type="Proteomes" id="UP000250043">
    <property type="component" value="Unassembled WGS sequence"/>
</dbReference>
<evidence type="ECO:0000313" key="3">
    <source>
        <dbReference type="Proteomes" id="UP000250043"/>
    </source>
</evidence>
<evidence type="ECO:0000313" key="2">
    <source>
        <dbReference type="EMBL" id="OCH93785.1"/>
    </source>
</evidence>
<feature type="chain" id="PRO_5034141586" evidence="1">
    <location>
        <begin position="22"/>
        <end position="198"/>
    </location>
</feature>
<keyword evidence="3" id="KW-1185">Reference proteome</keyword>
<evidence type="ECO:0000256" key="1">
    <source>
        <dbReference type="SAM" id="SignalP"/>
    </source>
</evidence>
<keyword evidence="1" id="KW-0732">Signal</keyword>
<dbReference type="OrthoDB" id="2780763at2759"/>
<dbReference type="EMBL" id="KV722351">
    <property type="protein sequence ID" value="OCH93785.1"/>
    <property type="molecule type" value="Genomic_DNA"/>
</dbReference>
<gene>
    <name evidence="2" type="ORF">OBBRIDRAFT_856725</name>
</gene>
<reference evidence="2 3" key="1">
    <citation type="submission" date="2016-07" db="EMBL/GenBank/DDBJ databases">
        <title>Draft genome of the white-rot fungus Obba rivulosa 3A-2.</title>
        <authorList>
            <consortium name="DOE Joint Genome Institute"/>
            <person name="Miettinen O."/>
            <person name="Riley R."/>
            <person name="Acob R."/>
            <person name="Barry K."/>
            <person name="Cullen D."/>
            <person name="De Vries R."/>
            <person name="Hainaut M."/>
            <person name="Hatakka A."/>
            <person name="Henrissat B."/>
            <person name="Hilden K."/>
            <person name="Kuo R."/>
            <person name="Labutti K."/>
            <person name="Lipzen A."/>
            <person name="Makela M.R."/>
            <person name="Sandor L."/>
            <person name="Spatafora J.W."/>
            <person name="Grigoriev I.V."/>
            <person name="Hibbett D.S."/>
        </authorList>
    </citation>
    <scope>NUCLEOTIDE SEQUENCE [LARGE SCALE GENOMIC DNA]</scope>
    <source>
        <strain evidence="2 3">3A-2</strain>
    </source>
</reference>
<feature type="signal peptide" evidence="1">
    <location>
        <begin position="1"/>
        <end position="21"/>
    </location>
</feature>
<organism evidence="2 3">
    <name type="scientific">Obba rivulosa</name>
    <dbReference type="NCBI Taxonomy" id="1052685"/>
    <lineage>
        <taxon>Eukaryota</taxon>
        <taxon>Fungi</taxon>
        <taxon>Dikarya</taxon>
        <taxon>Basidiomycota</taxon>
        <taxon>Agaricomycotina</taxon>
        <taxon>Agaricomycetes</taxon>
        <taxon>Polyporales</taxon>
        <taxon>Gelatoporiaceae</taxon>
        <taxon>Obba</taxon>
    </lineage>
</organism>
<proteinExistence type="predicted"/>
<protein>
    <submittedName>
        <fullName evidence="2">Uncharacterized protein</fullName>
    </submittedName>
</protein>